<sequence length="624" mass="67193">MSLPTLSTSSPAPASTRVQGRVLFTGVSSSITPPCIARRVLPCFPAPGCHMYDAYNNCFLYRPDVRQMLSATAQQEQDLRQRAALRTGDAAAVSAGVNAAGSGSEAGMQDWTSCCCALDATQLFATPRDIPNPPLPLSRCELHEVHLALSPRWQGYPWRLCFDTATDGFSLASFYRHMEDVEARQSQVKTVAFGLFFVDARDDTLLCSEPNGIQGDSASVSSGIDSSVASPLSSRGLHAFHMVHHASLQRYGGARSTLPHSVIGCFTPEVPCLIRHAANIYFGSPDTFVFRLSQLNCALSRGVWMAADVEGRRQQGEEMAAAGIASVSGSAAEGHTRSHGTAGTIAASLSGHGYKSLGIRDEGDVGAPVPMPTHMTKENPFYANPTVNAVVVNSSLELTAPLTSNHAPLRSVCSVPGRSPLLSPTSRRRRPLFVVPQEPLLQKYVWCGRAQNKRFVVCNSHFFAIGGGTNGPALYVDETLQYGTSSRWCETFNAPSLFEPHTLKTATRPASPLRKSPIFGESPFQDSLAPTRVDAPALVGGLPHTEFAISRVVWFSITEDKRELRTMNADSDPLPSAVTHRCGCGRWGRACDSYAAPHDSMASTQPPSSTVMHRCNLIPFAAPM</sequence>
<keyword evidence="7" id="KW-1185">Reference proteome</keyword>
<dbReference type="EMBL" id="JAFJZO010000006">
    <property type="protein sequence ID" value="KAG5511220.1"/>
    <property type="molecule type" value="Genomic_DNA"/>
</dbReference>
<dbReference type="Pfam" id="PF07534">
    <property type="entry name" value="TLD"/>
    <property type="match status" value="1"/>
</dbReference>
<evidence type="ECO:0000256" key="4">
    <source>
        <dbReference type="ARBA" id="ARBA00040604"/>
    </source>
</evidence>
<comment type="similarity">
    <text evidence="2">Belongs to the OXR1 family.</text>
</comment>
<gene>
    <name evidence="6" type="ORF">JKF63_07162</name>
</gene>
<organism evidence="6 7">
    <name type="scientific">Porcisia hertigi</name>
    <dbReference type="NCBI Taxonomy" id="2761500"/>
    <lineage>
        <taxon>Eukaryota</taxon>
        <taxon>Discoba</taxon>
        <taxon>Euglenozoa</taxon>
        <taxon>Kinetoplastea</taxon>
        <taxon>Metakinetoplastina</taxon>
        <taxon>Trypanosomatida</taxon>
        <taxon>Trypanosomatidae</taxon>
        <taxon>Leishmaniinae</taxon>
        <taxon>Porcisia</taxon>
    </lineage>
</organism>
<proteinExistence type="inferred from homology"/>
<comment type="subcellular location">
    <subcellularLocation>
        <location evidence="1">Mitochondrion</location>
    </subcellularLocation>
</comment>
<dbReference type="PANTHER" id="PTHR23354">
    <property type="entry name" value="NUCLEOLAR PROTEIN 7/ESTROGEN RECEPTOR COACTIVATOR-RELATED"/>
    <property type="match status" value="1"/>
</dbReference>
<dbReference type="Proteomes" id="UP000674318">
    <property type="component" value="Chromosome 6"/>
</dbReference>
<evidence type="ECO:0000256" key="3">
    <source>
        <dbReference type="ARBA" id="ARBA00023128"/>
    </source>
</evidence>
<name>A0A836LKF9_9TRYP</name>
<accession>A0A836LKF9</accession>
<dbReference type="PANTHER" id="PTHR23354:SF62">
    <property type="entry name" value="MUSTARD, ISOFORM V"/>
    <property type="match status" value="1"/>
</dbReference>
<dbReference type="RefSeq" id="XP_067759541.1">
    <property type="nucleotide sequence ID" value="XM_067903103.1"/>
</dbReference>
<protein>
    <recommendedName>
        <fullName evidence="4">Oxidation resistance protein 1</fullName>
    </recommendedName>
</protein>
<dbReference type="InterPro" id="IPR006571">
    <property type="entry name" value="TLDc_dom"/>
</dbReference>
<dbReference type="GO" id="GO:0005739">
    <property type="term" value="C:mitochondrion"/>
    <property type="evidence" value="ECO:0007669"/>
    <property type="project" value="UniProtKB-SubCell"/>
</dbReference>
<dbReference type="AlphaFoldDB" id="A0A836LKF9"/>
<evidence type="ECO:0000259" key="5">
    <source>
        <dbReference type="SMART" id="SM00584"/>
    </source>
</evidence>
<keyword evidence="3" id="KW-0496">Mitochondrion</keyword>
<comment type="caution">
    <text evidence="6">The sequence shown here is derived from an EMBL/GenBank/DDBJ whole genome shotgun (WGS) entry which is preliminary data.</text>
</comment>
<feature type="domain" description="TLDc" evidence="5">
    <location>
        <begin position="134"/>
        <end position="499"/>
    </location>
</feature>
<evidence type="ECO:0000256" key="1">
    <source>
        <dbReference type="ARBA" id="ARBA00004173"/>
    </source>
</evidence>
<evidence type="ECO:0000313" key="6">
    <source>
        <dbReference type="EMBL" id="KAG5511220.1"/>
    </source>
</evidence>
<reference evidence="6 7" key="1">
    <citation type="submission" date="2021-02" db="EMBL/GenBank/DDBJ databases">
        <title>Porcisia hertigi Genome sequencing and assembly.</title>
        <authorList>
            <person name="Almutairi H."/>
            <person name="Gatherer D."/>
        </authorList>
    </citation>
    <scope>NUCLEOTIDE SEQUENCE [LARGE SCALE GENOMIC DNA]</scope>
    <source>
        <strain evidence="6 7">C119</strain>
    </source>
</reference>
<dbReference type="SMART" id="SM00584">
    <property type="entry name" value="TLDc"/>
    <property type="match status" value="1"/>
</dbReference>
<dbReference type="GeneID" id="94293180"/>
<evidence type="ECO:0000256" key="2">
    <source>
        <dbReference type="ARBA" id="ARBA00009540"/>
    </source>
</evidence>
<dbReference type="KEGG" id="phet:94293180"/>
<dbReference type="OrthoDB" id="26679at2759"/>
<evidence type="ECO:0000313" key="7">
    <source>
        <dbReference type="Proteomes" id="UP000674318"/>
    </source>
</evidence>